<feature type="region of interest" description="Disordered" evidence="1">
    <location>
        <begin position="303"/>
        <end position="330"/>
    </location>
</feature>
<reference evidence="2" key="1">
    <citation type="submission" date="2019-09" db="EMBL/GenBank/DDBJ databases">
        <title>The Mitochondrial Proteome of the Jakobid, Andalucia godoyi, a Protist With the Most Gene-Rich and Bacteria-Like Mitochondrial Genome.</title>
        <authorList>
            <person name="Gray M.W."/>
            <person name="Burger G."/>
            <person name="Derelle R."/>
            <person name="Klimes V."/>
            <person name="Leger M."/>
            <person name="Sarrasin M."/>
            <person name="Vlcek C."/>
            <person name="Roger A.J."/>
            <person name="Elias M."/>
            <person name="Lang B.F."/>
        </authorList>
    </citation>
    <scope>NUCLEOTIDE SEQUENCE</scope>
    <source>
        <strain evidence="2">And28</strain>
    </source>
</reference>
<protein>
    <submittedName>
        <fullName evidence="2">Putative mitochondrial protein</fullName>
    </submittedName>
</protein>
<dbReference type="AlphaFoldDB" id="A0A8K0AH39"/>
<name>A0A8K0AH39_ANDGO</name>
<feature type="compositionally biased region" description="Polar residues" evidence="1">
    <location>
        <begin position="54"/>
        <end position="73"/>
    </location>
</feature>
<keyword evidence="3" id="KW-1185">Reference proteome</keyword>
<gene>
    <name evidence="2" type="ORF">ANDGO_01015</name>
</gene>
<feature type="compositionally biased region" description="Polar residues" evidence="1">
    <location>
        <begin position="318"/>
        <end position="330"/>
    </location>
</feature>
<accession>A0A8K0AH39</accession>
<feature type="region of interest" description="Disordered" evidence="1">
    <location>
        <begin position="1"/>
        <end position="112"/>
    </location>
</feature>
<evidence type="ECO:0000256" key="1">
    <source>
        <dbReference type="SAM" id="MobiDB-lite"/>
    </source>
</evidence>
<sequence>MNGGLRSPNSSERKKNPVLRLQFTPVQKAPKAQASIGPSAIRRAESSKFPATKTVRSATESENNDEAASSVFSLTRWKKEGRRARKGGGKKKEATRMVSPRPPLSARSNANSARCSTARSSVSHRSQQEILQFLKPVTVEPDDFVQFDLDLELHSMLPDSLTGKLCYVKSQESRNLLYGSETNTGPHRDTFAHVEDMASQAISDTAEHMKKYAVERLMKEYDYPAPDSHRSQQRSLPTLGSREVVVARERPKEMDHMDEPRSSISRKAMISRGSTSPSLLEPTPGNHSHVPLMRPLDFTKLRKQSVHSEDDRVKAAASSANPASHVSSTSPLSYTATTAKLRFSRKCVLDAIVAENADRLVDPASVLKIASKRTALADQRILTSHYRSVVASRLPERIFQKIDDALFIPKEKLDDGGCLPPASSRPRQSARATSAVSYRSIGGLTSSRSSLTSARGPRKPDNVEEWKIASENKRLFCGRVVEVDKKKGLGLVEIWSVGDRFAVDFRPKIWVPIEDLRNRKLDPVYFERHVKQPYLKAFAEFRVIQEMDERQEEIIIRGRIPLQSARIPIEQRIGHLCKKQWLP</sequence>
<comment type="caution">
    <text evidence="2">The sequence shown here is derived from an EMBL/GenBank/DDBJ whole genome shotgun (WGS) entry which is preliminary data.</text>
</comment>
<proteinExistence type="predicted"/>
<dbReference type="EMBL" id="VRVR01000016">
    <property type="protein sequence ID" value="KAF0852785.1"/>
    <property type="molecule type" value="Genomic_DNA"/>
</dbReference>
<evidence type="ECO:0000313" key="2">
    <source>
        <dbReference type="EMBL" id="KAF0852785.1"/>
    </source>
</evidence>
<dbReference type="Proteomes" id="UP000799049">
    <property type="component" value="Unassembled WGS sequence"/>
</dbReference>
<feature type="compositionally biased region" description="Basic residues" evidence="1">
    <location>
        <begin position="79"/>
        <end position="89"/>
    </location>
</feature>
<evidence type="ECO:0000313" key="3">
    <source>
        <dbReference type="Proteomes" id="UP000799049"/>
    </source>
</evidence>
<organism evidence="2 3">
    <name type="scientific">Andalucia godoyi</name>
    <name type="common">Flagellate</name>
    <dbReference type="NCBI Taxonomy" id="505711"/>
    <lineage>
        <taxon>Eukaryota</taxon>
        <taxon>Discoba</taxon>
        <taxon>Jakobida</taxon>
        <taxon>Andalucina</taxon>
        <taxon>Andaluciidae</taxon>
        <taxon>Andalucia</taxon>
    </lineage>
</organism>